<gene>
    <name evidence="9" type="primary">eccD</name>
    <name evidence="9" type="ORF">O4J56_20700</name>
</gene>
<evidence type="ECO:0000256" key="5">
    <source>
        <dbReference type="ARBA" id="ARBA00022989"/>
    </source>
</evidence>
<feature type="transmembrane region" description="Helical" evidence="7">
    <location>
        <begin position="255"/>
        <end position="281"/>
    </location>
</feature>
<feature type="transmembrane region" description="Helical" evidence="7">
    <location>
        <begin position="196"/>
        <end position="216"/>
    </location>
</feature>
<reference evidence="9 10" key="1">
    <citation type="submission" date="2023-01" db="EMBL/GenBank/DDBJ databases">
        <title>Draft genome sequence of Nocardiopsis sp. RSe5-2 isolated from halophytes.</title>
        <authorList>
            <person name="Duangmal K."/>
            <person name="Chantavorakit T."/>
        </authorList>
    </citation>
    <scope>NUCLEOTIDE SEQUENCE [LARGE SCALE GENOMIC DNA]</scope>
    <source>
        <strain evidence="9 10">RSe5-2</strain>
    </source>
</reference>
<comment type="caution">
    <text evidence="9">The sequence shown here is derived from an EMBL/GenBank/DDBJ whole genome shotgun (WGS) entry which is preliminary data.</text>
</comment>
<dbReference type="NCBIfam" id="TIGR03920">
    <property type="entry name" value="T7SS_EccD"/>
    <property type="match status" value="1"/>
</dbReference>
<feature type="transmembrane region" description="Helical" evidence="7">
    <location>
        <begin position="382"/>
        <end position="398"/>
    </location>
</feature>
<name>A0ABT4U7Z5_9ACTN</name>
<accession>A0ABT4U7Z5</accession>
<feature type="domain" description="EccD-like transmembrane" evidence="8">
    <location>
        <begin position="116"/>
        <end position="440"/>
    </location>
</feature>
<dbReference type="RefSeq" id="WP_270687872.1">
    <property type="nucleotide sequence ID" value="NZ_JAQFWQ010000067.1"/>
</dbReference>
<comment type="similarity">
    <text evidence="2">Belongs to the EccD/Snm4 family.</text>
</comment>
<feature type="transmembrane region" description="Helical" evidence="7">
    <location>
        <begin position="419"/>
        <end position="440"/>
    </location>
</feature>
<dbReference type="InterPro" id="IPR006707">
    <property type="entry name" value="T7SS_EccD"/>
</dbReference>
<keyword evidence="10" id="KW-1185">Reference proteome</keyword>
<organism evidence="9 10">
    <name type="scientific">Nocardiopsis endophytica</name>
    <dbReference type="NCBI Taxonomy" id="3018445"/>
    <lineage>
        <taxon>Bacteria</taxon>
        <taxon>Bacillati</taxon>
        <taxon>Actinomycetota</taxon>
        <taxon>Actinomycetes</taxon>
        <taxon>Streptosporangiales</taxon>
        <taxon>Nocardiopsidaceae</taxon>
        <taxon>Nocardiopsis</taxon>
    </lineage>
</organism>
<comment type="subcellular location">
    <subcellularLocation>
        <location evidence="1">Cell membrane</location>
        <topology evidence="1">Multi-pass membrane protein</topology>
    </subcellularLocation>
</comment>
<dbReference type="InterPro" id="IPR044049">
    <property type="entry name" value="EccD_transm"/>
</dbReference>
<feature type="transmembrane region" description="Helical" evidence="7">
    <location>
        <begin position="114"/>
        <end position="132"/>
    </location>
</feature>
<evidence type="ECO:0000256" key="3">
    <source>
        <dbReference type="ARBA" id="ARBA00022475"/>
    </source>
</evidence>
<evidence type="ECO:0000256" key="4">
    <source>
        <dbReference type="ARBA" id="ARBA00022692"/>
    </source>
</evidence>
<evidence type="ECO:0000259" key="8">
    <source>
        <dbReference type="Pfam" id="PF19053"/>
    </source>
</evidence>
<keyword evidence="3" id="KW-1003">Cell membrane</keyword>
<feature type="transmembrane region" description="Helical" evidence="7">
    <location>
        <begin position="223"/>
        <end position="243"/>
    </location>
</feature>
<dbReference type="Pfam" id="PF19053">
    <property type="entry name" value="EccD"/>
    <property type="match status" value="1"/>
</dbReference>
<evidence type="ECO:0000256" key="6">
    <source>
        <dbReference type="ARBA" id="ARBA00023136"/>
    </source>
</evidence>
<sequence length="446" mass="44588">MSGYCRVKVAGPQRWADLALPGTVPVASLLPQVIEVCSPEADGTRPAGWALVDGAGAQVPPEGTLESAGVVDGAVLTLRPVTAPERPAHVDDVRGAVEDRVDASGGIWDSSATFAFGLLVAGTGPLAMLAVMEYLRPAPGNIGVAAAGALFTLVLAVLAGRRGMRAVASVLLGAACLWGAAVGAQSVLLLSGAQPLALAAFGLAGALLVAAIGWALDESGLAYLSALGVLTAAGGVLAGVGTFTDPAQGVRAAAVALVLAVGTLPRVALAMGGLSALDYEVRHSGQVETGRFEETLTSSDRLLHGLVLGTAVAGALTVPLLAAVGGGVPDVLLAALVAVLLVFRSRLFDRIRHALPLRLGGALGVGAAAVGAYALLPALAPWLPALALAAGAVLALLSRIRLAEVPRASLRRTLNGIEIVLVIAVCAVLAWSMGLFALVARLTGSI</sequence>
<evidence type="ECO:0000256" key="1">
    <source>
        <dbReference type="ARBA" id="ARBA00004651"/>
    </source>
</evidence>
<dbReference type="Pfam" id="PF08817">
    <property type="entry name" value="YukD"/>
    <property type="match status" value="1"/>
</dbReference>
<dbReference type="EMBL" id="JAQFWQ010000067">
    <property type="protein sequence ID" value="MDA2813078.1"/>
    <property type="molecule type" value="Genomic_DNA"/>
</dbReference>
<keyword evidence="6 7" id="KW-0472">Membrane</keyword>
<evidence type="ECO:0000256" key="7">
    <source>
        <dbReference type="SAM" id="Phobius"/>
    </source>
</evidence>
<dbReference type="Gene3D" id="3.10.20.90">
    <property type="entry name" value="Phosphatidylinositol 3-kinase Catalytic Subunit, Chain A, domain 1"/>
    <property type="match status" value="1"/>
</dbReference>
<protein>
    <submittedName>
        <fullName evidence="9">Type VII secretion integral membrane protein EccD</fullName>
    </submittedName>
</protein>
<feature type="transmembrane region" description="Helical" evidence="7">
    <location>
        <begin position="355"/>
        <end position="376"/>
    </location>
</feature>
<proteinExistence type="inferred from homology"/>
<dbReference type="InterPro" id="IPR024962">
    <property type="entry name" value="YukD-like"/>
</dbReference>
<keyword evidence="5 7" id="KW-1133">Transmembrane helix</keyword>
<keyword evidence="4 7" id="KW-0812">Transmembrane</keyword>
<evidence type="ECO:0000313" key="10">
    <source>
        <dbReference type="Proteomes" id="UP001527866"/>
    </source>
</evidence>
<feature type="transmembrane region" description="Helical" evidence="7">
    <location>
        <begin position="138"/>
        <end position="159"/>
    </location>
</feature>
<feature type="transmembrane region" description="Helical" evidence="7">
    <location>
        <begin position="166"/>
        <end position="190"/>
    </location>
</feature>
<feature type="transmembrane region" description="Helical" evidence="7">
    <location>
        <begin position="327"/>
        <end position="343"/>
    </location>
</feature>
<dbReference type="Proteomes" id="UP001527866">
    <property type="component" value="Unassembled WGS sequence"/>
</dbReference>
<evidence type="ECO:0000256" key="2">
    <source>
        <dbReference type="ARBA" id="ARBA00006162"/>
    </source>
</evidence>
<feature type="transmembrane region" description="Helical" evidence="7">
    <location>
        <begin position="302"/>
        <end position="321"/>
    </location>
</feature>
<evidence type="ECO:0000313" key="9">
    <source>
        <dbReference type="EMBL" id="MDA2813078.1"/>
    </source>
</evidence>